<feature type="domain" description="Fibronectin type-III" evidence="4">
    <location>
        <begin position="104"/>
        <end position="219"/>
    </location>
</feature>
<dbReference type="PROSITE" id="PS50853">
    <property type="entry name" value="FN3"/>
    <property type="match status" value="1"/>
</dbReference>
<evidence type="ECO:0000256" key="2">
    <source>
        <dbReference type="SAM" id="Phobius"/>
    </source>
</evidence>
<dbReference type="InterPro" id="IPR036116">
    <property type="entry name" value="FN3_sf"/>
</dbReference>
<evidence type="ECO:0000256" key="1">
    <source>
        <dbReference type="SAM" id="MobiDB-lite"/>
    </source>
</evidence>
<dbReference type="Gene3D" id="2.60.40.10">
    <property type="entry name" value="Immunoglobulins"/>
    <property type="match status" value="1"/>
</dbReference>
<gene>
    <name evidence="5" type="ORF">WMSIL1_LOCUS14269</name>
</gene>
<evidence type="ECO:0000256" key="3">
    <source>
        <dbReference type="SAM" id="SignalP"/>
    </source>
</evidence>
<reference evidence="5 6" key="1">
    <citation type="submission" date="2019-07" db="EMBL/GenBank/DDBJ databases">
        <authorList>
            <person name="Jastrzebski P J."/>
            <person name="Paukszto L."/>
            <person name="Jastrzebski P J."/>
        </authorList>
    </citation>
    <scope>NUCLEOTIDE SEQUENCE [LARGE SCALE GENOMIC DNA]</scope>
    <source>
        <strain evidence="5 6">WMS-il1</strain>
    </source>
</reference>
<sequence>MWLTNFLCILSFSPILLLLLHHHPTLTRPVTGNISSNSTLNAQKSKRSLMGALVIADPPSLVGAGDPGVPSIDWRFSLGNPANTSHVNFTPQAPKGGYKRDNKASWRPQVTVIGDNLAVNLSWPSRNDPQFQLSHYRIQFRYREPHERRWARPFVVLQTRLSGNVAKPYMYVTNKQPGGLEAGKVYQFQVVAVYLDAETSEEKSRWSSTVSFDYISPEPPLFRVARRLPDGIVHIKWSRPWRNDDFKITRFIILFRKEKRLPGGETAFHGFQHITVRGNLEEYKVTGLDRDAGYQFVIYGEHIPEGVDPATSLFTGGLNGRKITAFSQEVFVPMDAKAAAAQESKNSASASSDNNNKLALLDMNTNASNSLMFLILGVLAGAMLIVMVFLVAICFVRQRKEKLRLLAQVNTGDKVGHTASGTIHKESNGGVVSKVGSSVSESISGGGPKIPSVIGSGGFLLAELTPIAVANFRTAPPPDSCTQQPPSSQPINNNAGDSVGLGLLGEHDPLLLTTSPPETHYHSPNNGSNSGGTSSSIPFEFDTAAVADMKREPPSGGSIHGDESDGEDSGAGDRAQHTSMIPSPTREAVLFTTQISPFSYYPLALRDFHHNNRRPPSPALGSGLSRFGRARAHGRGYGHDQTSLLGRLAPSHSFAYYPDSLATDWLLRRRNSAGLGRFSPPPQRIQAIVPQMDGKISEEIVEGMEFVGKYRSSNESSPAHRTKTPTYGISSERMLSPRRRVSLLSRRNIFFQPLGLTEQADAYTQTTVSSDDARSYNAISGTPRSKRRKLSSSPSSLKRKSHVDFVDSHESSALKSSSESIRMGDLNQQV</sequence>
<evidence type="ECO:0000313" key="6">
    <source>
        <dbReference type="Proteomes" id="UP000321570"/>
    </source>
</evidence>
<feature type="compositionally biased region" description="Basic and acidic residues" evidence="1">
    <location>
        <begin position="802"/>
        <end position="812"/>
    </location>
</feature>
<dbReference type="InterPro" id="IPR003961">
    <property type="entry name" value="FN3_dom"/>
</dbReference>
<protein>
    <recommendedName>
        <fullName evidence="4">Fibronectin type-III domain-containing protein</fullName>
    </recommendedName>
</protein>
<organism evidence="5 6">
    <name type="scientific">Hymenolepis diminuta</name>
    <name type="common">Rat tapeworm</name>
    <dbReference type="NCBI Taxonomy" id="6216"/>
    <lineage>
        <taxon>Eukaryota</taxon>
        <taxon>Metazoa</taxon>
        <taxon>Spiralia</taxon>
        <taxon>Lophotrochozoa</taxon>
        <taxon>Platyhelminthes</taxon>
        <taxon>Cestoda</taxon>
        <taxon>Eucestoda</taxon>
        <taxon>Cyclophyllidea</taxon>
        <taxon>Hymenolepididae</taxon>
        <taxon>Hymenolepis</taxon>
    </lineage>
</organism>
<proteinExistence type="predicted"/>
<keyword evidence="2" id="KW-1133">Transmembrane helix</keyword>
<feature type="chain" id="PRO_5021955221" description="Fibronectin type-III domain-containing protein" evidence="3">
    <location>
        <begin position="28"/>
        <end position="830"/>
    </location>
</feature>
<dbReference type="SUPFAM" id="SSF49265">
    <property type="entry name" value="Fibronectin type III"/>
    <property type="match status" value="1"/>
</dbReference>
<feature type="region of interest" description="Disordered" evidence="1">
    <location>
        <begin position="475"/>
        <end position="585"/>
    </location>
</feature>
<feature type="compositionally biased region" description="Polar residues" evidence="1">
    <location>
        <begin position="480"/>
        <end position="496"/>
    </location>
</feature>
<dbReference type="EMBL" id="CABIJS010000708">
    <property type="protein sequence ID" value="VUZ56943.1"/>
    <property type="molecule type" value="Genomic_DNA"/>
</dbReference>
<name>A0A564ZD24_HYMDI</name>
<feature type="signal peptide" evidence="3">
    <location>
        <begin position="1"/>
        <end position="27"/>
    </location>
</feature>
<keyword evidence="6" id="KW-1185">Reference proteome</keyword>
<feature type="transmembrane region" description="Helical" evidence="2">
    <location>
        <begin position="371"/>
        <end position="396"/>
    </location>
</feature>
<dbReference type="CDD" id="cd00063">
    <property type="entry name" value="FN3"/>
    <property type="match status" value="1"/>
</dbReference>
<dbReference type="AlphaFoldDB" id="A0A564ZD24"/>
<keyword evidence="2" id="KW-0472">Membrane</keyword>
<dbReference type="InterPro" id="IPR013783">
    <property type="entry name" value="Ig-like_fold"/>
</dbReference>
<dbReference type="Proteomes" id="UP000321570">
    <property type="component" value="Unassembled WGS sequence"/>
</dbReference>
<feature type="region of interest" description="Disordered" evidence="1">
    <location>
        <begin position="767"/>
        <end position="830"/>
    </location>
</feature>
<accession>A0A564ZD24</accession>
<feature type="compositionally biased region" description="Low complexity" evidence="1">
    <location>
        <begin position="523"/>
        <end position="536"/>
    </location>
</feature>
<keyword evidence="3" id="KW-0732">Signal</keyword>
<dbReference type="SMART" id="SM00060">
    <property type="entry name" value="FN3"/>
    <property type="match status" value="2"/>
</dbReference>
<evidence type="ECO:0000313" key="5">
    <source>
        <dbReference type="EMBL" id="VUZ56943.1"/>
    </source>
</evidence>
<evidence type="ECO:0000259" key="4">
    <source>
        <dbReference type="PROSITE" id="PS50853"/>
    </source>
</evidence>
<keyword evidence="2" id="KW-0812">Transmembrane</keyword>